<dbReference type="EMBL" id="HBHW01024817">
    <property type="protein sequence ID" value="CAE0051190.1"/>
    <property type="molecule type" value="Transcribed_RNA"/>
</dbReference>
<protein>
    <recommendedName>
        <fullName evidence="3">Mitochondrial fission protein ELM1</fullName>
    </recommendedName>
</protein>
<gene>
    <name evidence="1" type="ORF">RMAR00112_LOCUS19178</name>
    <name evidence="2" type="ORF">RMAR00112_LOCUS19190</name>
</gene>
<dbReference type="Pfam" id="PF06258">
    <property type="entry name" value="Mito_fiss_Elm1"/>
    <property type="match status" value="1"/>
</dbReference>
<proteinExistence type="predicted"/>
<dbReference type="AlphaFoldDB" id="A0A7S2ZTQ3"/>
<dbReference type="EMBL" id="HBHW01024805">
    <property type="protein sequence ID" value="CAE0051178.1"/>
    <property type="molecule type" value="Transcribed_RNA"/>
</dbReference>
<dbReference type="InterPro" id="IPR009367">
    <property type="entry name" value="Elm1-like"/>
</dbReference>
<name>A0A7S2ZTQ3_9RHOD</name>
<sequence length="427" mass="47883">MSFQSGRPAPKRLARIVVLGDSRGNAVTGAEKQALSLASGIQRLSRTKKVPLELVRPLPEKELACLLFRGLALKYLLLSRSRPVGEIESTVRFIRNVEYLKGRKLPNLRMYGNDLVLLVNAGGENCVPMAAEKHPQNDRRQTKPFLDAGASAGLAVALKDVFKDSMFLINTLHPRFAEQKFDLIVSPEHDCVRYPKRENWIRTLGAINEAPLYHHRLKNTDLPKELPSPRVLVAIGGHSSRSYISWSRYTAKLNKFVDSIGRIARGGSVLVTTSRRTPRTLVRSIKKKLEERIGADSLLFIDGSGEGSSQDPATNDYHKFLATSSVAVVTSDSSNMISEAISSPGIERVYVFELFPVRSERLMQFVNSLVEKRYVNLLPGKDEELCNAYDKPNSPDELQRCIEVCKTRFEQRGIRIERTLHAGQYIL</sequence>
<accession>A0A7S2ZTQ3</accession>
<reference evidence="1" key="1">
    <citation type="submission" date="2021-01" db="EMBL/GenBank/DDBJ databases">
        <authorList>
            <person name="Corre E."/>
            <person name="Pelletier E."/>
            <person name="Niang G."/>
            <person name="Scheremetjew M."/>
            <person name="Finn R."/>
            <person name="Kale V."/>
            <person name="Holt S."/>
            <person name="Cochrane G."/>
            <person name="Meng A."/>
            <person name="Brown T."/>
            <person name="Cohen L."/>
        </authorList>
    </citation>
    <scope>NUCLEOTIDE SEQUENCE</scope>
    <source>
        <strain evidence="1">CCMP 769</strain>
    </source>
</reference>
<evidence type="ECO:0000313" key="2">
    <source>
        <dbReference type="EMBL" id="CAE0051190.1"/>
    </source>
</evidence>
<evidence type="ECO:0000313" key="1">
    <source>
        <dbReference type="EMBL" id="CAE0051178.1"/>
    </source>
</evidence>
<organism evidence="1">
    <name type="scientific">Rhodosorus marinus</name>
    <dbReference type="NCBI Taxonomy" id="101924"/>
    <lineage>
        <taxon>Eukaryota</taxon>
        <taxon>Rhodophyta</taxon>
        <taxon>Stylonematophyceae</taxon>
        <taxon>Stylonematales</taxon>
        <taxon>Stylonemataceae</taxon>
        <taxon>Rhodosorus</taxon>
    </lineage>
</organism>
<evidence type="ECO:0008006" key="3">
    <source>
        <dbReference type="Google" id="ProtNLM"/>
    </source>
</evidence>